<dbReference type="Proteomes" id="UP001138780">
    <property type="component" value="Unassembled WGS sequence"/>
</dbReference>
<evidence type="ECO:0000313" key="7">
    <source>
        <dbReference type="EMBL" id="QUB39761.1"/>
    </source>
</evidence>
<evidence type="ECO:0000313" key="6">
    <source>
        <dbReference type="EMBL" id="MBK4778761.1"/>
    </source>
</evidence>
<evidence type="ECO:0000256" key="3">
    <source>
        <dbReference type="HAMAP-Rule" id="MF_00222"/>
    </source>
</evidence>
<feature type="domain" description="SDH C-terminal" evidence="5">
    <location>
        <begin position="251"/>
        <end position="280"/>
    </location>
</feature>
<keyword evidence="3" id="KW-0560">Oxidoreductase</keyword>
<dbReference type="InterPro" id="IPR036291">
    <property type="entry name" value="NAD(P)-bd_dom_sf"/>
</dbReference>
<dbReference type="Proteomes" id="UP000676511">
    <property type="component" value="Chromosome"/>
</dbReference>
<feature type="binding site" evidence="3">
    <location>
        <position position="251"/>
    </location>
    <ligand>
        <name>NADP(+)</name>
        <dbReference type="ChEBI" id="CHEBI:58349"/>
    </ligand>
</feature>
<dbReference type="EMBL" id="CP072329">
    <property type="protein sequence ID" value="QUB39761.1"/>
    <property type="molecule type" value="Genomic_DNA"/>
</dbReference>
<reference evidence="7 8" key="2">
    <citation type="submission" date="2021-03" db="EMBL/GenBank/DDBJ databases">
        <title>Human Oral Microbial Genomes.</title>
        <authorList>
            <person name="Johnston C.D."/>
            <person name="Chen T."/>
            <person name="Dewhirst F.E."/>
        </authorList>
    </citation>
    <scope>NUCLEOTIDE SEQUENCE [LARGE SCALE GENOMIC DNA]</scope>
    <source>
        <strain evidence="7 8">CCUG 66490</strain>
    </source>
</reference>
<dbReference type="InterPro" id="IPR046346">
    <property type="entry name" value="Aminoacid_DH-like_N_sf"/>
</dbReference>
<feature type="domain" description="Shikimate dehydrogenase substrate binding N-terminal" evidence="4">
    <location>
        <begin position="12"/>
        <end position="94"/>
    </location>
</feature>
<dbReference type="GO" id="GO:0009073">
    <property type="term" value="P:aromatic amino acid family biosynthetic process"/>
    <property type="evidence" value="ECO:0007669"/>
    <property type="project" value="UniProtKB-KW"/>
</dbReference>
<dbReference type="Gene3D" id="3.40.50.720">
    <property type="entry name" value="NAD(P)-binding Rossmann-like Domain"/>
    <property type="match status" value="1"/>
</dbReference>
<feature type="binding site" evidence="3">
    <location>
        <position position="258"/>
    </location>
    <ligand>
        <name>shikimate</name>
        <dbReference type="ChEBI" id="CHEBI:36208"/>
    </ligand>
</feature>
<feature type="active site" description="Proton acceptor" evidence="3">
    <location>
        <position position="71"/>
    </location>
</feature>
<gene>
    <name evidence="3" type="primary">aroE</name>
    <name evidence="6" type="ORF">BTU61_00855</name>
    <name evidence="7" type="ORF">J4854_04765</name>
</gene>
<dbReference type="RefSeq" id="WP_200771932.1">
    <property type="nucleotide sequence ID" value="NZ_CP072329.1"/>
</dbReference>
<dbReference type="InterPro" id="IPR022893">
    <property type="entry name" value="Shikimate_DH_fam"/>
</dbReference>
<keyword evidence="3" id="KW-0521">NADP</keyword>
<comment type="subunit">
    <text evidence="3">Homodimer.</text>
</comment>
<dbReference type="GO" id="GO:0019632">
    <property type="term" value="P:shikimate metabolic process"/>
    <property type="evidence" value="ECO:0007669"/>
    <property type="project" value="TreeGrafter"/>
</dbReference>
<dbReference type="GO" id="GO:0004764">
    <property type="term" value="F:shikimate 3-dehydrogenase (NADP+) activity"/>
    <property type="evidence" value="ECO:0007669"/>
    <property type="project" value="UniProtKB-UniRule"/>
</dbReference>
<comment type="caution">
    <text evidence="3">Lacks conserved residue(s) required for the propagation of feature annotation.</text>
</comment>
<evidence type="ECO:0000259" key="5">
    <source>
        <dbReference type="Pfam" id="PF18317"/>
    </source>
</evidence>
<dbReference type="InterPro" id="IPR041121">
    <property type="entry name" value="SDH_C"/>
</dbReference>
<keyword evidence="2 3" id="KW-0057">Aromatic amino acid biosynthesis</keyword>
<dbReference type="PANTHER" id="PTHR21089">
    <property type="entry name" value="SHIKIMATE DEHYDROGENASE"/>
    <property type="match status" value="1"/>
</dbReference>
<protein>
    <recommendedName>
        <fullName evidence="3">Shikimate dehydrogenase (NADP(+))</fullName>
        <shortName evidence="3">SDH</shortName>
        <ecNumber evidence="3">1.1.1.25</ecNumber>
    </recommendedName>
</protein>
<dbReference type="Pfam" id="PF18317">
    <property type="entry name" value="SDH_C"/>
    <property type="match status" value="1"/>
</dbReference>
<comment type="pathway">
    <text evidence="1 3">Metabolic intermediate biosynthesis; chorismate biosynthesis; chorismate from D-erythrose 4-phosphate and phosphoenolpyruvate: step 4/7.</text>
</comment>
<feature type="binding site" evidence="3">
    <location>
        <begin position="20"/>
        <end position="22"/>
    </location>
    <ligand>
        <name>shikimate</name>
        <dbReference type="ChEBI" id="CHEBI:36208"/>
    </ligand>
</feature>
<comment type="catalytic activity">
    <reaction evidence="3">
        <text>shikimate + NADP(+) = 3-dehydroshikimate + NADPH + H(+)</text>
        <dbReference type="Rhea" id="RHEA:17737"/>
        <dbReference type="ChEBI" id="CHEBI:15378"/>
        <dbReference type="ChEBI" id="CHEBI:16630"/>
        <dbReference type="ChEBI" id="CHEBI:36208"/>
        <dbReference type="ChEBI" id="CHEBI:57783"/>
        <dbReference type="ChEBI" id="CHEBI:58349"/>
        <dbReference type="EC" id="1.1.1.25"/>
    </reaction>
</comment>
<evidence type="ECO:0000259" key="4">
    <source>
        <dbReference type="Pfam" id="PF08501"/>
    </source>
</evidence>
<dbReference type="Gene3D" id="3.40.50.10860">
    <property type="entry name" value="Leucine Dehydrogenase, chain A, domain 1"/>
    <property type="match status" value="1"/>
</dbReference>
<evidence type="ECO:0000313" key="8">
    <source>
        <dbReference type="Proteomes" id="UP000676511"/>
    </source>
</evidence>
<evidence type="ECO:0000256" key="1">
    <source>
        <dbReference type="ARBA" id="ARBA00004871"/>
    </source>
</evidence>
<dbReference type="PANTHER" id="PTHR21089:SF1">
    <property type="entry name" value="BIFUNCTIONAL 3-DEHYDROQUINATE DEHYDRATASE_SHIKIMATE DEHYDROGENASE, CHLOROPLASTIC"/>
    <property type="match status" value="1"/>
</dbReference>
<proteinExistence type="inferred from homology"/>
<comment type="similarity">
    <text evidence="3">Belongs to the shikimate dehydrogenase family.</text>
</comment>
<keyword evidence="3" id="KW-0028">Amino-acid biosynthesis</keyword>
<dbReference type="EC" id="1.1.1.25" evidence="3"/>
<dbReference type="HAMAP" id="MF_00222">
    <property type="entry name" value="Shikimate_DH_AroE"/>
    <property type="match status" value="1"/>
</dbReference>
<keyword evidence="8" id="KW-1185">Reference proteome</keyword>
<dbReference type="AlphaFoldDB" id="A0A9X0WPB1"/>
<organism evidence="6 9">
    <name type="scientific">Streptococcus lactarius</name>
    <dbReference type="NCBI Taxonomy" id="684066"/>
    <lineage>
        <taxon>Bacteria</taxon>
        <taxon>Bacillati</taxon>
        <taxon>Bacillota</taxon>
        <taxon>Bacilli</taxon>
        <taxon>Lactobacillales</taxon>
        <taxon>Streptococcaceae</taxon>
        <taxon>Streptococcus</taxon>
    </lineage>
</organism>
<feature type="binding site" evidence="3">
    <location>
        <position position="67"/>
    </location>
    <ligand>
        <name>shikimate</name>
        <dbReference type="ChEBI" id="CHEBI:36208"/>
    </ligand>
</feature>
<evidence type="ECO:0000256" key="2">
    <source>
        <dbReference type="ARBA" id="ARBA00023141"/>
    </source>
</evidence>
<feature type="binding site" evidence="3">
    <location>
        <position position="83"/>
    </location>
    <ligand>
        <name>NADP(+)</name>
        <dbReference type="ChEBI" id="CHEBI:58349"/>
    </ligand>
</feature>
<feature type="binding site" evidence="3">
    <location>
        <position position="230"/>
    </location>
    <ligand>
        <name>shikimate</name>
        <dbReference type="ChEBI" id="CHEBI:36208"/>
    </ligand>
</feature>
<name>A0A9X0WPB1_9STRE</name>
<accession>A0A9X0WPB1</accession>
<evidence type="ECO:0000313" key="9">
    <source>
        <dbReference type="Proteomes" id="UP001138780"/>
    </source>
</evidence>
<feature type="binding site" evidence="3">
    <location>
        <begin position="130"/>
        <end position="134"/>
    </location>
    <ligand>
        <name>NADP(+)</name>
        <dbReference type="ChEBI" id="CHEBI:58349"/>
    </ligand>
</feature>
<dbReference type="InterPro" id="IPR013708">
    <property type="entry name" value="Shikimate_DH-bd_N"/>
</dbReference>
<comment type="function">
    <text evidence="3">Involved in the biosynthesis of the chorismate, which leads to the biosynthesis of aromatic amino acids. Catalyzes the reversible NADPH linked reduction of 3-dehydroshikimate (DHSA) to yield shikimate (SA).</text>
</comment>
<feature type="binding site" evidence="3">
    <location>
        <position position="107"/>
    </location>
    <ligand>
        <name>shikimate</name>
        <dbReference type="ChEBI" id="CHEBI:36208"/>
    </ligand>
</feature>
<dbReference type="SUPFAM" id="SSF53223">
    <property type="entry name" value="Aminoacid dehydrogenase-like, N-terminal domain"/>
    <property type="match status" value="1"/>
</dbReference>
<dbReference type="Pfam" id="PF08501">
    <property type="entry name" value="Shikimate_dh_N"/>
    <property type="match status" value="1"/>
</dbReference>
<feature type="binding site" evidence="3">
    <location>
        <position position="228"/>
    </location>
    <ligand>
        <name>NADP(+)</name>
        <dbReference type="ChEBI" id="CHEBI:58349"/>
    </ligand>
</feature>
<reference evidence="6" key="1">
    <citation type="submission" date="2016-12" db="EMBL/GenBank/DDBJ databases">
        <title>Draft genome of Streptococcus lactarius CCUG 66490T type strain.</title>
        <authorList>
            <person name="Salva-Serra F."/>
            <person name="Engstrom-Jakobsson H."/>
            <person name="Thorell K."/>
            <person name="Gomila M."/>
            <person name="Gonzales-Siles L."/>
            <person name="Busquets A."/>
            <person name="Jaen-Luchoro D."/>
            <person name="Karlsson R."/>
            <person name="Kristiansson E."/>
            <person name="Moore E."/>
        </authorList>
    </citation>
    <scope>NUCLEOTIDE SEQUENCE</scope>
    <source>
        <strain evidence="6">CCUG 66490</strain>
    </source>
</reference>
<dbReference type="GO" id="GO:0008652">
    <property type="term" value="P:amino acid biosynthetic process"/>
    <property type="evidence" value="ECO:0007669"/>
    <property type="project" value="UniProtKB-KW"/>
</dbReference>
<dbReference type="EMBL" id="MRXX01000001">
    <property type="protein sequence ID" value="MBK4778761.1"/>
    <property type="molecule type" value="Genomic_DNA"/>
</dbReference>
<dbReference type="SUPFAM" id="SSF51735">
    <property type="entry name" value="NAD(P)-binding Rossmann-fold domains"/>
    <property type="match status" value="1"/>
</dbReference>
<sequence length="293" mass="32478">MKIDGYTRMAAVIARPIRHSISPFIHNLAYELTDTNAVYLAWDIAEEDLKSTIAQIRHLDMLGANISMPYKQKVLPFLDQVDDLARTIGSVNTIVQRDGKLKGYNTDGLGFFRSLPNDFSIQGKNLVLLGAGGAALAIIAQAIKLGVKQITVFVRKERLTYYQATLEGLKEAFGFSIQLGAIENDQDLQASFDQADLILNATGVGMDGHSLPIGPHLSFPPHAFIADMAYYPAATPFLKLGREQGNRTLNGLGLLFYQAQAAFEYMTEKNFPTEAVWKAMTNEYQQFVYETKS</sequence>
<dbReference type="GO" id="GO:0009423">
    <property type="term" value="P:chorismate biosynthetic process"/>
    <property type="evidence" value="ECO:0007669"/>
    <property type="project" value="UniProtKB-UniRule"/>
</dbReference>
<feature type="binding site" evidence="3">
    <location>
        <position position="92"/>
    </location>
    <ligand>
        <name>shikimate</name>
        <dbReference type="ChEBI" id="CHEBI:36208"/>
    </ligand>
</feature>